<evidence type="ECO:0000313" key="3">
    <source>
        <dbReference type="EMBL" id="ADJ45794.1"/>
    </source>
</evidence>
<organism evidence="3 4">
    <name type="scientific">Amycolatopsis mediterranei (strain U-32)</name>
    <dbReference type="NCBI Taxonomy" id="749927"/>
    <lineage>
        <taxon>Bacteria</taxon>
        <taxon>Bacillati</taxon>
        <taxon>Actinomycetota</taxon>
        <taxon>Actinomycetes</taxon>
        <taxon>Pseudonocardiales</taxon>
        <taxon>Pseudonocardiaceae</taxon>
        <taxon>Amycolatopsis</taxon>
    </lineage>
</organism>
<keyword evidence="2" id="KW-0560">Oxidoreductase</keyword>
<dbReference type="AlphaFoldDB" id="A0A0H3D8D0"/>
<reference evidence="3 4" key="1">
    <citation type="journal article" date="2010" name="Cell Res.">
        <title>Complete genome sequence of the rifamycin SV-producing Amycolatopsis mediterranei U32 revealed its genetic characteristics in phylogeny and metabolism.</title>
        <authorList>
            <person name="Zhao W."/>
            <person name="Zhong Y."/>
            <person name="Yuan H."/>
            <person name="Wang J."/>
            <person name="Zheng H."/>
            <person name="Wang Y."/>
            <person name="Cen X."/>
            <person name="Xu F."/>
            <person name="Bai J."/>
            <person name="Han X."/>
            <person name="Lu G."/>
            <person name="Zhu Y."/>
            <person name="Shao Z."/>
            <person name="Yan H."/>
            <person name="Li C."/>
            <person name="Peng N."/>
            <person name="Zhang Z."/>
            <person name="Zhang Y."/>
            <person name="Lin W."/>
            <person name="Fan Y."/>
            <person name="Qin Z."/>
            <person name="Hu Y."/>
            <person name="Zhu B."/>
            <person name="Wang S."/>
            <person name="Ding X."/>
            <person name="Zhao G.P."/>
        </authorList>
    </citation>
    <scope>NUCLEOTIDE SEQUENCE [LARGE SCALE GENOMIC DNA]</scope>
    <source>
        <strain evidence="4">U-32</strain>
    </source>
</reference>
<sequence length="264" mass="26398">MDLGLTGAVAVVTGASRGIGLAVTEALVAEGAHVVAGAREPGPDLDALVQAGKAHALAVDLGTADGPGRLAELALAEFGRIDVLVNNVGAVTPRPNGFLLVTDDEWTRSVTLNLLSAVRATRAVLPTMVTAGRGSIVTVASVNAILPDPGVIDYSAAKAALVNFTKSVSKEFGPRGIRANAINPGPVATDLWLGAGGVAETLAATTGANPDSVAEEAAGHAVTGRFTRPAEVANLVAFLASDRVAGNITGATLAIDGGYATETH</sequence>
<dbReference type="GeneID" id="92871751"/>
<accession>A0A0H3D8D0</accession>
<dbReference type="GO" id="GO:0016491">
    <property type="term" value="F:oxidoreductase activity"/>
    <property type="evidence" value="ECO:0007669"/>
    <property type="project" value="UniProtKB-KW"/>
</dbReference>
<dbReference type="PROSITE" id="PS00061">
    <property type="entry name" value="ADH_SHORT"/>
    <property type="match status" value="1"/>
</dbReference>
<dbReference type="EMBL" id="CP002000">
    <property type="protein sequence ID" value="ADJ45794.1"/>
    <property type="molecule type" value="Genomic_DNA"/>
</dbReference>
<evidence type="ECO:0000256" key="2">
    <source>
        <dbReference type="ARBA" id="ARBA00023002"/>
    </source>
</evidence>
<comment type="similarity">
    <text evidence="1">Belongs to the short-chain dehydrogenases/reductases (SDR) family.</text>
</comment>
<dbReference type="Pfam" id="PF13561">
    <property type="entry name" value="adh_short_C2"/>
    <property type="match status" value="1"/>
</dbReference>
<dbReference type="OrthoDB" id="3208554at2"/>
<dbReference type="Proteomes" id="UP000000328">
    <property type="component" value="Chromosome"/>
</dbReference>
<proteinExistence type="inferred from homology"/>
<dbReference type="Gene3D" id="3.40.50.720">
    <property type="entry name" value="NAD(P)-binding Rossmann-like Domain"/>
    <property type="match status" value="1"/>
</dbReference>
<dbReference type="PANTHER" id="PTHR42879">
    <property type="entry name" value="3-OXOACYL-(ACYL-CARRIER-PROTEIN) REDUCTASE"/>
    <property type="match status" value="1"/>
</dbReference>
<name>A0A0H3D8D0_AMYMU</name>
<dbReference type="KEGG" id="amd:AMED_4017"/>
<dbReference type="InterPro" id="IPR050259">
    <property type="entry name" value="SDR"/>
</dbReference>
<dbReference type="FunFam" id="3.40.50.720:FF:000084">
    <property type="entry name" value="Short-chain dehydrogenase reductase"/>
    <property type="match status" value="1"/>
</dbReference>
<dbReference type="GO" id="GO:0032787">
    <property type="term" value="P:monocarboxylic acid metabolic process"/>
    <property type="evidence" value="ECO:0007669"/>
    <property type="project" value="UniProtKB-ARBA"/>
</dbReference>
<dbReference type="HOGENOM" id="CLU_010194_1_0_11"/>
<evidence type="ECO:0000313" key="4">
    <source>
        <dbReference type="Proteomes" id="UP000000328"/>
    </source>
</evidence>
<protein>
    <submittedName>
        <fullName evidence="3">3-oxoacyl-[acyl-carrier-protein] reductase</fullName>
    </submittedName>
</protein>
<dbReference type="PRINTS" id="PR00080">
    <property type="entry name" value="SDRFAMILY"/>
</dbReference>
<gene>
    <name evidence="3" type="primary">fabG</name>
    <name evidence="3" type="ordered locus">AMED_4017</name>
</gene>
<evidence type="ECO:0000256" key="1">
    <source>
        <dbReference type="ARBA" id="ARBA00006484"/>
    </source>
</evidence>
<dbReference type="InterPro" id="IPR002347">
    <property type="entry name" value="SDR_fam"/>
</dbReference>
<dbReference type="PRINTS" id="PR00081">
    <property type="entry name" value="GDHRDH"/>
</dbReference>
<dbReference type="InterPro" id="IPR036291">
    <property type="entry name" value="NAD(P)-bd_dom_sf"/>
</dbReference>
<dbReference type="RefSeq" id="WP_013225866.1">
    <property type="nucleotide sequence ID" value="NC_014318.1"/>
</dbReference>
<dbReference type="eggNOG" id="COG1028">
    <property type="taxonomic scope" value="Bacteria"/>
</dbReference>
<dbReference type="InterPro" id="IPR020904">
    <property type="entry name" value="Sc_DH/Rdtase_CS"/>
</dbReference>
<dbReference type="PATRIC" id="fig|749927.5.peg.4155"/>
<dbReference type="SUPFAM" id="SSF51735">
    <property type="entry name" value="NAD(P)-binding Rossmann-fold domains"/>
    <property type="match status" value="1"/>
</dbReference>